<keyword evidence="14" id="KW-1185">Reference proteome</keyword>
<dbReference type="SUPFAM" id="SSF48065">
    <property type="entry name" value="DBL homology domain (DH-domain)"/>
    <property type="match status" value="1"/>
</dbReference>
<feature type="domain" description="Phorbol-ester/DAG-type" evidence="13">
    <location>
        <begin position="1031"/>
        <end position="1078"/>
    </location>
</feature>
<dbReference type="GO" id="GO:0016020">
    <property type="term" value="C:membrane"/>
    <property type="evidence" value="ECO:0007669"/>
    <property type="project" value="TreeGrafter"/>
</dbReference>
<feature type="compositionally biased region" description="Basic and acidic residues" evidence="10">
    <location>
        <begin position="457"/>
        <end position="481"/>
    </location>
</feature>
<dbReference type="RefSeq" id="XP_014004318.2">
    <property type="nucleotide sequence ID" value="XM_014148843.2"/>
</dbReference>
<dbReference type="SMART" id="SM00233">
    <property type="entry name" value="PH"/>
    <property type="match status" value="1"/>
</dbReference>
<keyword evidence="2" id="KW-0963">Cytoplasm</keyword>
<dbReference type="PROSITE" id="PS50003">
    <property type="entry name" value="PH_DOMAIN"/>
    <property type="match status" value="1"/>
</dbReference>
<feature type="compositionally biased region" description="Polar residues" evidence="10">
    <location>
        <begin position="107"/>
        <end position="116"/>
    </location>
</feature>
<dbReference type="GO" id="GO:0008270">
    <property type="term" value="F:zinc ion binding"/>
    <property type="evidence" value="ECO:0007669"/>
    <property type="project" value="UniProtKB-KW"/>
</dbReference>
<dbReference type="InterPro" id="IPR002219">
    <property type="entry name" value="PKC_DAG/PE"/>
</dbReference>
<feature type="region of interest" description="Disordered" evidence="10">
    <location>
        <begin position="965"/>
        <end position="1026"/>
    </location>
</feature>
<evidence type="ECO:0000259" key="11">
    <source>
        <dbReference type="PROSITE" id="PS50003"/>
    </source>
</evidence>
<evidence type="ECO:0000256" key="9">
    <source>
        <dbReference type="SAM" id="Coils"/>
    </source>
</evidence>
<dbReference type="InterPro" id="IPR001849">
    <property type="entry name" value="PH_domain"/>
</dbReference>
<feature type="region of interest" description="Disordered" evidence="10">
    <location>
        <begin position="1"/>
        <end position="75"/>
    </location>
</feature>
<evidence type="ECO:0000313" key="14">
    <source>
        <dbReference type="Proteomes" id="UP001652741"/>
    </source>
</evidence>
<keyword evidence="3" id="KW-0597">Phosphoprotein</keyword>
<feature type="region of interest" description="Disordered" evidence="10">
    <location>
        <begin position="1801"/>
        <end position="1888"/>
    </location>
</feature>
<dbReference type="InterPro" id="IPR011993">
    <property type="entry name" value="PH-like_dom_sf"/>
</dbReference>
<evidence type="ECO:0000256" key="4">
    <source>
        <dbReference type="ARBA" id="ARBA00022658"/>
    </source>
</evidence>
<feature type="compositionally biased region" description="Low complexity" evidence="10">
    <location>
        <begin position="22"/>
        <end position="34"/>
    </location>
</feature>
<evidence type="ECO:0000313" key="15">
    <source>
        <dbReference type="RefSeq" id="XP_014004318.2"/>
    </source>
</evidence>
<keyword evidence="6" id="KW-0863">Zinc-finger</keyword>
<feature type="domain" description="DH" evidence="12">
    <location>
        <begin position="1236"/>
        <end position="1434"/>
    </location>
</feature>
<evidence type="ECO:0000256" key="7">
    <source>
        <dbReference type="ARBA" id="ARBA00022833"/>
    </source>
</evidence>
<dbReference type="Gene3D" id="3.30.60.20">
    <property type="match status" value="1"/>
</dbReference>
<reference evidence="15" key="1">
    <citation type="submission" date="2025-08" db="UniProtKB">
        <authorList>
            <consortium name="RefSeq"/>
        </authorList>
    </citation>
    <scope>IDENTIFICATION</scope>
</reference>
<feature type="compositionally biased region" description="Basic and acidic residues" evidence="10">
    <location>
        <begin position="1739"/>
        <end position="1748"/>
    </location>
</feature>
<dbReference type="GO" id="GO:0035023">
    <property type="term" value="P:regulation of Rho protein signal transduction"/>
    <property type="evidence" value="ECO:0007669"/>
    <property type="project" value="TreeGrafter"/>
</dbReference>
<evidence type="ECO:0000256" key="8">
    <source>
        <dbReference type="ARBA" id="ARBA00023054"/>
    </source>
</evidence>
<dbReference type="GO" id="GO:0005737">
    <property type="term" value="C:cytoplasm"/>
    <property type="evidence" value="ECO:0007669"/>
    <property type="project" value="UniProtKB-SubCell"/>
</dbReference>
<feature type="region of interest" description="Disordered" evidence="10">
    <location>
        <begin position="612"/>
        <end position="631"/>
    </location>
</feature>
<dbReference type="CDD" id="cd20878">
    <property type="entry name" value="C1_AKAP13"/>
    <property type="match status" value="1"/>
</dbReference>
<dbReference type="PANTHER" id="PTHR13944:SF18">
    <property type="entry name" value="A-KINASE ANCHOR PROTEIN 13"/>
    <property type="match status" value="1"/>
</dbReference>
<evidence type="ECO:0000256" key="3">
    <source>
        <dbReference type="ARBA" id="ARBA00022553"/>
    </source>
</evidence>
<keyword evidence="8 9" id="KW-0175">Coiled coil</keyword>
<feature type="compositionally biased region" description="Basic and acidic residues" evidence="10">
    <location>
        <begin position="1851"/>
        <end position="1888"/>
    </location>
</feature>
<dbReference type="InterPro" id="IPR046349">
    <property type="entry name" value="C1-like_sf"/>
</dbReference>
<feature type="compositionally biased region" description="Low complexity" evidence="10">
    <location>
        <begin position="482"/>
        <end position="494"/>
    </location>
</feature>
<dbReference type="PROSITE" id="PS50081">
    <property type="entry name" value="ZF_DAG_PE_2"/>
    <property type="match status" value="1"/>
</dbReference>
<evidence type="ECO:0000256" key="5">
    <source>
        <dbReference type="ARBA" id="ARBA00022723"/>
    </source>
</evidence>
<dbReference type="Pfam" id="PF17838">
    <property type="entry name" value="PH_16"/>
    <property type="match status" value="1"/>
</dbReference>
<feature type="domain" description="PH" evidence="11">
    <location>
        <begin position="1475"/>
        <end position="1577"/>
    </location>
</feature>
<dbReference type="PROSITE" id="PS50010">
    <property type="entry name" value="DH_2"/>
    <property type="match status" value="1"/>
</dbReference>
<dbReference type="InterPro" id="IPR035899">
    <property type="entry name" value="DBL_dom_sf"/>
</dbReference>
<feature type="region of interest" description="Disordered" evidence="10">
    <location>
        <begin position="356"/>
        <end position="408"/>
    </location>
</feature>
<evidence type="ECO:0000259" key="12">
    <source>
        <dbReference type="PROSITE" id="PS50010"/>
    </source>
</evidence>
<dbReference type="InterPro" id="IPR000219">
    <property type="entry name" value="DH_dom"/>
</dbReference>
<dbReference type="PANTHER" id="PTHR13944">
    <property type="entry name" value="AGAP007712-PA"/>
    <property type="match status" value="1"/>
</dbReference>
<keyword evidence="4" id="KW-0344">Guanine-nucleotide releasing factor</keyword>
<organism evidence="14 15">
    <name type="scientific">Salmo salar</name>
    <name type="common">Atlantic salmon</name>
    <dbReference type="NCBI Taxonomy" id="8030"/>
    <lineage>
        <taxon>Eukaryota</taxon>
        <taxon>Metazoa</taxon>
        <taxon>Chordata</taxon>
        <taxon>Craniata</taxon>
        <taxon>Vertebrata</taxon>
        <taxon>Euteleostomi</taxon>
        <taxon>Actinopterygii</taxon>
        <taxon>Neopterygii</taxon>
        <taxon>Teleostei</taxon>
        <taxon>Protacanthopterygii</taxon>
        <taxon>Salmoniformes</taxon>
        <taxon>Salmonidae</taxon>
        <taxon>Salmoninae</taxon>
        <taxon>Salmo</taxon>
    </lineage>
</organism>
<feature type="compositionally biased region" description="Basic and acidic residues" evidence="10">
    <location>
        <begin position="129"/>
        <end position="142"/>
    </location>
</feature>
<dbReference type="SMART" id="SM00109">
    <property type="entry name" value="C1"/>
    <property type="match status" value="1"/>
</dbReference>
<feature type="region of interest" description="Disordered" evidence="10">
    <location>
        <begin position="424"/>
        <end position="556"/>
    </location>
</feature>
<evidence type="ECO:0000259" key="13">
    <source>
        <dbReference type="PROSITE" id="PS50081"/>
    </source>
</evidence>
<dbReference type="GeneID" id="106573623"/>
<evidence type="ECO:0000256" key="2">
    <source>
        <dbReference type="ARBA" id="ARBA00022490"/>
    </source>
</evidence>
<dbReference type="SUPFAM" id="SSF50729">
    <property type="entry name" value="PH domain-like"/>
    <property type="match status" value="1"/>
</dbReference>
<feature type="coiled-coil region" evidence="9">
    <location>
        <begin position="1595"/>
        <end position="1622"/>
    </location>
</feature>
<protein>
    <submittedName>
        <fullName evidence="15">A-kinase anchor protein 13 isoform X3</fullName>
    </submittedName>
</protein>
<dbReference type="Gene3D" id="1.20.900.10">
    <property type="entry name" value="Dbl homology (DH) domain"/>
    <property type="match status" value="1"/>
</dbReference>
<feature type="compositionally biased region" description="Basic and acidic residues" evidence="10">
    <location>
        <begin position="1827"/>
        <end position="1839"/>
    </location>
</feature>
<dbReference type="InterPro" id="IPR051632">
    <property type="entry name" value="Rho_GEF"/>
</dbReference>
<sequence length="2072" mass="228563">MGHAQSQEHTEHTEAKHQPLRTTGSSSSGCGDTSVQRTMERQGEPENIQEMESGAPVENGQHDGHSGEVEVEYAEATSECTLQTLTGAVSRHEAQAVEAQDSEQRQEITTAVTTYSVEPELADNSNQTRESERGGTDERKTEAGNPSQQTNGSTETTSSRSGETDTNSMKQSPIMVEGEIKRSHSHGPGYVTTKEPSEQQVLDQHVKDTVEVVATPQQPRQDQDGAHSQGHETGQECEEQPSTDLASRTAEDRESGETMGRQHCDVTVHTSSCEEGELVQSVSCSTDKLSEGTVIGQEAPGKKVSVQWASLEEADSLACREEIAATAVAVVAVAVAAAVASLEQCNSNSMLEGGQVQEAAAESQSKHQTGPKDTARRSGVMVSEATENLSTSDRGLTVSASPLEEDVMVKNPSMGADESHVRLGEENSDLSNTTHGSENGVEARLPGLSLTQEESVEASRECADSHSHTLLHDERAVDRQSAEVISSSSSISPERSSELTHQETIPESSAPPAPPEHTHTPSDSTLTTLTHSDSGTSLNPELTSPLELDNGTGLDDEQYSTSVEVVIGMSLGLQSSDTLESLDGECVRTLDTKEEHSEALRQLNKPVKDKDIVCPSQGEEKEKKESLSDTADSTLIHKEKESFYPVQPCTDPTLQVKTTIPECTEFPVSPCSESVGGSVSTTGALRDSVSDLDSLGEDGVFRKGEEAVTGPRESNSGVSVSFSSIDDVASVGPLSASSQGSVGPLSVSSQGRVGPPWAGAKAGVLSTRASWSAGDAWQTAGRGAEEDERKDKLTEVPVCSAILRSSIRSLSPFRRHSWGPGKNPAGETDMNQRSLLQGQGEGKPRKPTFHRRSMSWCPSNVPPPHPEQIDSRSYSLEGLAGEEDAGKISSGVGTVARLDSEERGSLLSLTEEQESDLGDYSSLDSQKSGRVLPVRHSCPSIPHQALTKSVSMLAISHRDLEGMGSASLEHSISEEDPGPLRSDSEGRQGTKVSRTFSYLKSKMSTKKNKEKEKAQGKDKDPKEKEKKNLNGHLFSSVNPAPSATCHQCNKPIITKESFLCNNCNAQVHKGCRERLPVCVQVKMKQQTVPDSASISGVMLRTTSSTSSRERPWSAILSPDDQAMVTVAAVVPRRNHSILPFNKSNLSKSISISNIAGPLMDEMPLKGLKYLSQSTDSLHKTSKVNESTESLTDEGTEMMDSQLMGEFEAESKDLEADSWTFTVDKKYVKGLKKEVVKRQDVIYELVQTEMHHVRTLRIMSEVYSKGLQKELQLEALTVERVFPMLDELLDLHTDFFTHLLERKRESSIEGRDDGSFLIHKIGDVLVSQFSGPNADRMKKVYGKFCSRHNEAVNFYKELHTKDKRFQAFIKKKMSSTIVRRLGIPECILLVTQRITKYPVLLQRILHHTKENEEDHDDITQALRLVKEILNVVDNKMNEHDKKKRLKEVYSRTDSKSIQRMKSGQMFAREDLVRGRRLLHDGPLQLKNSAGRLKDVQAMLLSDVFVFLQEKDQKYVFASLDQRSTVISLQKLIVREVANEERGLFLITAGIEKPEMVEVLASTKEERNTWMQLIQDAMHSIEKDDDEGIPSETEEDKRLLETKAREIRELLRKKDEQIMSLLEEKVKVFRDMCEGGSGPAEETRPTQSIRTRMLFRATPDDITKGEPIMKDALREVETLHVLVNGSLGGAVGQQVSSTQDASGGSVGPVCLPRRAETFGGFDSHQMNISKNGEKEEGDDSLDLRRTESDGVLKKGGNNNLLLLLKRNSEQVLQSVTHLHDLLSTLQAVVVQQDTFIEDQRHALAERPASRHSSTSSLSSSSSRPNSLIEQEKQRSLEKQRQEVANLQRQQVAHADERRRREREWEVRESGLGDREVQVKEQEEETVKRRRQIEEERKELLRRKEEYQRDLERLRDAQRKLDRDKETLQREAEIVEQMKKAEADQAHRTQRTPSTTSEESMKFQSSTSLDIEPGGGEAELSSSPATKDPFLRMGSKRKGKNLNPFSSLSSSSNASSKAQSSTEGQNQIPNRLMQLAKTKDKKEKKKKKGKGQQSQTDPENTGVTEPQGDGKIFFC</sequence>
<feature type="region of interest" description="Disordered" evidence="10">
    <location>
        <begin position="1936"/>
        <end position="2072"/>
    </location>
</feature>
<feature type="region of interest" description="Disordered" evidence="10">
    <location>
        <begin position="814"/>
        <end position="936"/>
    </location>
</feature>
<dbReference type="Gene3D" id="2.30.29.30">
    <property type="entry name" value="Pleckstrin-homology domain (PH domain)/Phosphotyrosine-binding domain (PTB)"/>
    <property type="match status" value="1"/>
</dbReference>
<feature type="compositionally biased region" description="Polar residues" evidence="10">
    <location>
        <begin position="1948"/>
        <end position="1966"/>
    </location>
</feature>
<accession>A0A1S3MM62</accession>
<feature type="compositionally biased region" description="Basic and acidic residues" evidence="10">
    <location>
        <begin position="1007"/>
        <end position="1026"/>
    </location>
</feature>
<evidence type="ECO:0000256" key="10">
    <source>
        <dbReference type="SAM" id="MobiDB-lite"/>
    </source>
</evidence>
<feature type="compositionally biased region" description="Low complexity" evidence="10">
    <location>
        <begin position="2003"/>
        <end position="2018"/>
    </location>
</feature>
<feature type="compositionally biased region" description="Low complexity" evidence="10">
    <location>
        <begin position="1808"/>
        <end position="1824"/>
    </location>
</feature>
<dbReference type="GO" id="GO:0071875">
    <property type="term" value="P:adrenergic receptor signaling pathway"/>
    <property type="evidence" value="ECO:0007669"/>
    <property type="project" value="TreeGrafter"/>
</dbReference>
<evidence type="ECO:0000256" key="6">
    <source>
        <dbReference type="ARBA" id="ARBA00022771"/>
    </source>
</evidence>
<feature type="compositionally biased region" description="Basic and acidic residues" evidence="10">
    <location>
        <begin position="249"/>
        <end position="263"/>
    </location>
</feature>
<dbReference type="Proteomes" id="UP001652741">
    <property type="component" value="Chromosome ssa16"/>
</dbReference>
<feature type="compositionally biased region" description="Low complexity" evidence="10">
    <location>
        <begin position="521"/>
        <end position="538"/>
    </location>
</feature>
<keyword evidence="5" id="KW-0479">Metal-binding</keyword>
<proteinExistence type="predicted"/>
<keyword evidence="7" id="KW-0862">Zinc</keyword>
<comment type="subcellular location">
    <subcellularLocation>
        <location evidence="1">Cytoplasm</location>
    </subcellularLocation>
</comment>
<dbReference type="InterPro" id="IPR041020">
    <property type="entry name" value="PH_16"/>
</dbReference>
<dbReference type="SMART" id="SM00325">
    <property type="entry name" value="RhoGEF"/>
    <property type="match status" value="1"/>
</dbReference>
<feature type="compositionally biased region" description="Basic and acidic residues" evidence="10">
    <location>
        <begin position="221"/>
        <end position="234"/>
    </location>
</feature>
<dbReference type="Pfam" id="PF00621">
    <property type="entry name" value="RhoGEF"/>
    <property type="match status" value="1"/>
</dbReference>
<evidence type="ECO:0000256" key="1">
    <source>
        <dbReference type="ARBA" id="ARBA00004496"/>
    </source>
</evidence>
<feature type="compositionally biased region" description="Low complexity" evidence="10">
    <location>
        <begin position="150"/>
        <end position="166"/>
    </location>
</feature>
<feature type="compositionally biased region" description="Basic and acidic residues" evidence="10">
    <location>
        <begin position="612"/>
        <end position="627"/>
    </location>
</feature>
<feature type="compositionally biased region" description="Basic and acidic residues" evidence="10">
    <location>
        <begin position="1"/>
        <end position="17"/>
    </location>
</feature>
<dbReference type="GO" id="GO:0005085">
    <property type="term" value="F:guanyl-nucleotide exchange factor activity"/>
    <property type="evidence" value="ECO:0007669"/>
    <property type="project" value="UniProtKB-KW"/>
</dbReference>
<dbReference type="GO" id="GO:0043123">
    <property type="term" value="P:positive regulation of canonical NF-kappaB signal transduction"/>
    <property type="evidence" value="ECO:0007669"/>
    <property type="project" value="TreeGrafter"/>
</dbReference>
<dbReference type="CDD" id="cd00160">
    <property type="entry name" value="RhoGEF"/>
    <property type="match status" value="1"/>
</dbReference>
<feature type="region of interest" description="Disordered" evidence="10">
    <location>
        <begin position="1719"/>
        <end position="1748"/>
    </location>
</feature>
<name>A0A1S3MM62_SALSA</name>
<dbReference type="GO" id="GO:0005078">
    <property type="term" value="F:MAP-kinase scaffold activity"/>
    <property type="evidence" value="ECO:0007669"/>
    <property type="project" value="TreeGrafter"/>
</dbReference>
<dbReference type="SUPFAM" id="SSF57889">
    <property type="entry name" value="Cysteine-rich domain"/>
    <property type="match status" value="1"/>
</dbReference>
<gene>
    <name evidence="15" type="primary">LOC106573623</name>
</gene>
<feature type="compositionally biased region" description="Polar residues" evidence="10">
    <location>
        <begin position="385"/>
        <end position="400"/>
    </location>
</feature>
<dbReference type="PROSITE" id="PS00479">
    <property type="entry name" value="ZF_DAG_PE_1"/>
    <property type="match status" value="1"/>
</dbReference>
<feature type="region of interest" description="Disordered" evidence="10">
    <location>
        <begin position="93"/>
        <end position="263"/>
    </location>
</feature>
<feature type="compositionally biased region" description="Polar residues" evidence="10">
    <location>
        <begin position="2048"/>
        <end position="2061"/>
    </location>
</feature>
<dbReference type="GO" id="GO:0015629">
    <property type="term" value="C:actin cytoskeleton"/>
    <property type="evidence" value="ECO:0007669"/>
    <property type="project" value="TreeGrafter"/>
</dbReference>